<dbReference type="EMBL" id="LAZR01018965">
    <property type="protein sequence ID" value="KKL94283.1"/>
    <property type="molecule type" value="Genomic_DNA"/>
</dbReference>
<protein>
    <submittedName>
        <fullName evidence="2">Uncharacterized protein</fullName>
    </submittedName>
</protein>
<name>A0A0F9G6F4_9ZZZZ</name>
<comment type="caution">
    <text evidence="2">The sequence shown here is derived from an EMBL/GenBank/DDBJ whole genome shotgun (WGS) entry which is preliminary data.</text>
</comment>
<proteinExistence type="predicted"/>
<accession>A0A0F9G6F4</accession>
<keyword evidence="1" id="KW-0472">Membrane</keyword>
<feature type="transmembrane region" description="Helical" evidence="1">
    <location>
        <begin position="84"/>
        <end position="105"/>
    </location>
</feature>
<evidence type="ECO:0000256" key="1">
    <source>
        <dbReference type="SAM" id="Phobius"/>
    </source>
</evidence>
<dbReference type="AlphaFoldDB" id="A0A0F9G6F4"/>
<keyword evidence="1" id="KW-0812">Transmembrane</keyword>
<evidence type="ECO:0000313" key="2">
    <source>
        <dbReference type="EMBL" id="KKL94283.1"/>
    </source>
</evidence>
<organism evidence="2">
    <name type="scientific">marine sediment metagenome</name>
    <dbReference type="NCBI Taxonomy" id="412755"/>
    <lineage>
        <taxon>unclassified sequences</taxon>
        <taxon>metagenomes</taxon>
        <taxon>ecological metagenomes</taxon>
    </lineage>
</organism>
<reference evidence="2" key="1">
    <citation type="journal article" date="2015" name="Nature">
        <title>Complex archaea that bridge the gap between prokaryotes and eukaryotes.</title>
        <authorList>
            <person name="Spang A."/>
            <person name="Saw J.H."/>
            <person name="Jorgensen S.L."/>
            <person name="Zaremba-Niedzwiedzka K."/>
            <person name="Martijn J."/>
            <person name="Lind A.E."/>
            <person name="van Eijk R."/>
            <person name="Schleper C."/>
            <person name="Guy L."/>
            <person name="Ettema T.J."/>
        </authorList>
    </citation>
    <scope>NUCLEOTIDE SEQUENCE</scope>
</reference>
<feature type="non-terminal residue" evidence="2">
    <location>
        <position position="1"/>
    </location>
</feature>
<sequence>GSVYNFTLSSENVTLLGSYIVNGIGDLDGTNTIWNYNFFVTTSGAERINEGEGFTLFSIILILIMTIIFFIIATIFVNNFAFKVFFGSLSVLLLISTIGFGVTIMQQNFGAFSNLVSGYSLFFRLFMILLGAAGIGLIFFLVVFSLKMFNRSRGLIE</sequence>
<gene>
    <name evidence="2" type="ORF">LCGC14_1866160</name>
</gene>
<feature type="transmembrane region" description="Helical" evidence="1">
    <location>
        <begin position="54"/>
        <end position="77"/>
    </location>
</feature>
<feature type="transmembrane region" description="Helical" evidence="1">
    <location>
        <begin position="125"/>
        <end position="146"/>
    </location>
</feature>
<keyword evidence="1" id="KW-1133">Transmembrane helix</keyword>